<protein>
    <submittedName>
        <fullName evidence="9">Membrane protein</fullName>
    </submittedName>
</protein>
<feature type="transmembrane region" description="Helical" evidence="7">
    <location>
        <begin position="54"/>
        <end position="80"/>
    </location>
</feature>
<evidence type="ECO:0000256" key="6">
    <source>
        <dbReference type="ARBA" id="ARBA00023136"/>
    </source>
</evidence>
<evidence type="ECO:0000256" key="3">
    <source>
        <dbReference type="ARBA" id="ARBA00022475"/>
    </source>
</evidence>
<accession>A0A5E4SAQ6</accession>
<sequence length="210" mass="22997">MLTTGLMSWLFNNEVLMQHLQADWLAGLALITLVIFVETGVVVMPFLPGDSIVFALGAFLGISHLSVGLPFVALAAAAIAGDALNFTVGRTVLGKVILRRQWISAKHLAQTDAFFQRYGGVAIFLGRFVPIVRTVVPFVAGMTDTTWRRFLLFNVSGGITWIAVFLLAGFWLGHIEWIRTHLMWLSLAIVVISVLPIAVHALRRGVSVKS</sequence>
<dbReference type="EMBL" id="CABPRZ010000002">
    <property type="protein sequence ID" value="VVD71119.1"/>
    <property type="molecule type" value="Genomic_DNA"/>
</dbReference>
<evidence type="ECO:0000313" key="10">
    <source>
        <dbReference type="Proteomes" id="UP000414233"/>
    </source>
</evidence>
<reference evidence="9 10" key="1">
    <citation type="submission" date="2019-08" db="EMBL/GenBank/DDBJ databases">
        <authorList>
            <person name="Peeters C."/>
        </authorList>
    </citation>
    <scope>NUCLEOTIDE SEQUENCE [LARGE SCALE GENOMIC DNA]</scope>
    <source>
        <strain evidence="9 10">LMG 30175</strain>
    </source>
</reference>
<feature type="transmembrane region" description="Helical" evidence="7">
    <location>
        <begin position="151"/>
        <end position="172"/>
    </location>
</feature>
<proteinExistence type="inferred from homology"/>
<dbReference type="Proteomes" id="UP000414233">
    <property type="component" value="Unassembled WGS sequence"/>
</dbReference>
<evidence type="ECO:0000256" key="2">
    <source>
        <dbReference type="ARBA" id="ARBA00010792"/>
    </source>
</evidence>
<evidence type="ECO:0000256" key="4">
    <source>
        <dbReference type="ARBA" id="ARBA00022692"/>
    </source>
</evidence>
<name>A0A5E4SAQ6_9BURK</name>
<dbReference type="InterPro" id="IPR032818">
    <property type="entry name" value="DedA-like"/>
</dbReference>
<keyword evidence="10" id="KW-1185">Reference proteome</keyword>
<dbReference type="InterPro" id="IPR032816">
    <property type="entry name" value="VTT_dom"/>
</dbReference>
<keyword evidence="3 7" id="KW-1003">Cell membrane</keyword>
<dbReference type="PANTHER" id="PTHR30353">
    <property type="entry name" value="INNER MEMBRANE PROTEIN DEDA-RELATED"/>
    <property type="match status" value="1"/>
</dbReference>
<dbReference type="RefSeq" id="WP_150695533.1">
    <property type="nucleotide sequence ID" value="NZ_CABPRZ010000002.1"/>
</dbReference>
<organism evidence="9 10">
    <name type="scientific">Pandoraea terrae</name>
    <dbReference type="NCBI Taxonomy" id="1537710"/>
    <lineage>
        <taxon>Bacteria</taxon>
        <taxon>Pseudomonadati</taxon>
        <taxon>Pseudomonadota</taxon>
        <taxon>Betaproteobacteria</taxon>
        <taxon>Burkholderiales</taxon>
        <taxon>Burkholderiaceae</taxon>
        <taxon>Pandoraea</taxon>
    </lineage>
</organism>
<evidence type="ECO:0000256" key="7">
    <source>
        <dbReference type="RuleBase" id="RU367016"/>
    </source>
</evidence>
<keyword evidence="5 7" id="KW-1133">Transmembrane helix</keyword>
<dbReference type="Pfam" id="PF09335">
    <property type="entry name" value="VTT_dom"/>
    <property type="match status" value="1"/>
</dbReference>
<comment type="similarity">
    <text evidence="2 7">Belongs to the DedA family.</text>
</comment>
<dbReference type="AlphaFoldDB" id="A0A5E4SAQ6"/>
<dbReference type="OrthoDB" id="9813426at2"/>
<feature type="transmembrane region" description="Helical" evidence="7">
    <location>
        <begin position="118"/>
        <end position="139"/>
    </location>
</feature>
<gene>
    <name evidence="9" type="ORF">PTE30175_00572</name>
</gene>
<evidence type="ECO:0000313" key="9">
    <source>
        <dbReference type="EMBL" id="VVD71119.1"/>
    </source>
</evidence>
<keyword evidence="4 7" id="KW-0812">Transmembrane</keyword>
<dbReference type="PANTHER" id="PTHR30353:SF0">
    <property type="entry name" value="TRANSMEMBRANE PROTEIN"/>
    <property type="match status" value="1"/>
</dbReference>
<feature type="transmembrane region" description="Helical" evidence="7">
    <location>
        <begin position="24"/>
        <end position="47"/>
    </location>
</feature>
<dbReference type="GO" id="GO:0005886">
    <property type="term" value="C:plasma membrane"/>
    <property type="evidence" value="ECO:0007669"/>
    <property type="project" value="UniProtKB-SubCell"/>
</dbReference>
<evidence type="ECO:0000256" key="5">
    <source>
        <dbReference type="ARBA" id="ARBA00022989"/>
    </source>
</evidence>
<feature type="transmembrane region" description="Helical" evidence="7">
    <location>
        <begin position="184"/>
        <end position="202"/>
    </location>
</feature>
<comment type="subcellular location">
    <subcellularLocation>
        <location evidence="1 7">Cell membrane</location>
        <topology evidence="1 7">Multi-pass membrane protein</topology>
    </subcellularLocation>
</comment>
<evidence type="ECO:0000256" key="1">
    <source>
        <dbReference type="ARBA" id="ARBA00004651"/>
    </source>
</evidence>
<feature type="domain" description="VTT" evidence="8">
    <location>
        <begin position="47"/>
        <end position="169"/>
    </location>
</feature>
<keyword evidence="6 7" id="KW-0472">Membrane</keyword>
<evidence type="ECO:0000259" key="8">
    <source>
        <dbReference type="Pfam" id="PF09335"/>
    </source>
</evidence>